<dbReference type="PANTHER" id="PTHR33376:SF2">
    <property type="entry name" value="DICARBOXYLATE-BINDING PERIPLASMIC PROTEIN"/>
    <property type="match status" value="1"/>
</dbReference>
<dbReference type="PROSITE" id="PS51257">
    <property type="entry name" value="PROKAR_LIPOPROTEIN"/>
    <property type="match status" value="1"/>
</dbReference>
<evidence type="ECO:0000313" key="4">
    <source>
        <dbReference type="Proteomes" id="UP001232445"/>
    </source>
</evidence>
<organism evidence="3 4">
    <name type="scientific">Caldalkalibacillus uzonensis</name>
    <dbReference type="NCBI Taxonomy" id="353224"/>
    <lineage>
        <taxon>Bacteria</taxon>
        <taxon>Bacillati</taxon>
        <taxon>Bacillota</taxon>
        <taxon>Bacilli</taxon>
        <taxon>Bacillales</taxon>
        <taxon>Bacillaceae</taxon>
        <taxon>Caldalkalibacillus</taxon>
    </lineage>
</organism>
<dbReference type="RefSeq" id="WP_307334414.1">
    <property type="nucleotide sequence ID" value="NZ_JAUSUQ010000001.1"/>
</dbReference>
<feature type="signal peptide" evidence="2">
    <location>
        <begin position="1"/>
        <end position="26"/>
    </location>
</feature>
<proteinExistence type="predicted"/>
<dbReference type="Proteomes" id="UP001232445">
    <property type="component" value="Unassembled WGS sequence"/>
</dbReference>
<dbReference type="InterPro" id="IPR038404">
    <property type="entry name" value="TRAP_DctP_sf"/>
</dbReference>
<dbReference type="NCBIfam" id="NF037995">
    <property type="entry name" value="TRAP_S1"/>
    <property type="match status" value="1"/>
</dbReference>
<dbReference type="Pfam" id="PF03480">
    <property type="entry name" value="DctP"/>
    <property type="match status" value="1"/>
</dbReference>
<keyword evidence="1 2" id="KW-0732">Signal</keyword>
<evidence type="ECO:0000256" key="1">
    <source>
        <dbReference type="ARBA" id="ARBA00022729"/>
    </source>
</evidence>
<keyword evidence="3" id="KW-0675">Receptor</keyword>
<dbReference type="InterPro" id="IPR018389">
    <property type="entry name" value="DctP_fam"/>
</dbReference>
<evidence type="ECO:0000313" key="3">
    <source>
        <dbReference type="EMBL" id="MDQ0337364.1"/>
    </source>
</evidence>
<protein>
    <submittedName>
        <fullName evidence="3">Tripartite ATP-independent transporter DctP family solute receptor</fullName>
    </submittedName>
</protein>
<feature type="chain" id="PRO_5047532607" evidence="2">
    <location>
        <begin position="27"/>
        <end position="349"/>
    </location>
</feature>
<reference evidence="3 4" key="1">
    <citation type="submission" date="2023-07" db="EMBL/GenBank/DDBJ databases">
        <title>Genomic Encyclopedia of Type Strains, Phase IV (KMG-IV): sequencing the most valuable type-strain genomes for metagenomic binning, comparative biology and taxonomic classification.</title>
        <authorList>
            <person name="Goeker M."/>
        </authorList>
    </citation>
    <scope>NUCLEOTIDE SEQUENCE [LARGE SCALE GENOMIC DNA]</scope>
    <source>
        <strain evidence="3 4">DSM 17740</strain>
    </source>
</reference>
<dbReference type="NCBIfam" id="TIGR00787">
    <property type="entry name" value="dctP"/>
    <property type="match status" value="1"/>
</dbReference>
<dbReference type="Gene3D" id="3.40.190.170">
    <property type="entry name" value="Bacterial extracellular solute-binding protein, family 7"/>
    <property type="match status" value="1"/>
</dbReference>
<dbReference type="PANTHER" id="PTHR33376">
    <property type="match status" value="1"/>
</dbReference>
<sequence length="349" mass="39317">MRRYFRKTYFLTLILTLALIITGCGSDSVSEQGSENAQTTNDNVNETTRVIDVSLPLGPDSHHAAGIHKFGEELERLTDGRLTINPHYNNALGGEREVIEGMSINTIDAGISSTGPLGGFVKELFLFDLPYIFENEEHVYAVLDGEIGRELAALIEEEVNVKVLGWMENGFRHNTNSVRPLNHPDDLKGIKHRTQESQVQVDTWTALGADATPMAWPEVYTALQQGVIDSQENPIPTIYDVRFYEVQDYLNLTQHVYSPAPLMMSKELFDSFSPEDQEAILEAAAIATHYQRQVSTELTKELINELEEKGMTVTRPDLEPFRQAVQPVIETWAPEVGEEMIEKVINYEY</sequence>
<evidence type="ECO:0000256" key="2">
    <source>
        <dbReference type="SAM" id="SignalP"/>
    </source>
</evidence>
<dbReference type="EMBL" id="JAUSUQ010000001">
    <property type="protein sequence ID" value="MDQ0337364.1"/>
    <property type="molecule type" value="Genomic_DNA"/>
</dbReference>
<gene>
    <name evidence="3" type="ORF">J2S00_000134</name>
</gene>
<name>A0ABU0CLS4_9BACI</name>
<dbReference type="CDD" id="cd13679">
    <property type="entry name" value="PBP2_TRAP_YiaO_like"/>
    <property type="match status" value="1"/>
</dbReference>
<accession>A0ABU0CLS4</accession>
<dbReference type="PIRSF" id="PIRSF006470">
    <property type="entry name" value="DctB"/>
    <property type="match status" value="1"/>
</dbReference>
<dbReference type="InterPro" id="IPR004682">
    <property type="entry name" value="TRAP_DctP"/>
</dbReference>
<keyword evidence="4" id="KW-1185">Reference proteome</keyword>
<comment type="caution">
    <text evidence="3">The sequence shown here is derived from an EMBL/GenBank/DDBJ whole genome shotgun (WGS) entry which is preliminary data.</text>
</comment>